<dbReference type="EMBL" id="JOPB01000002">
    <property type="protein sequence ID" value="OUI79056.1"/>
    <property type="molecule type" value="Genomic_DNA"/>
</dbReference>
<dbReference type="Gene3D" id="3.10.590.10">
    <property type="entry name" value="ph1033 like domains"/>
    <property type="match status" value="1"/>
</dbReference>
<dbReference type="RefSeq" id="WP_086631847.1">
    <property type="nucleotide sequence ID" value="NZ_JOPB01000002.1"/>
</dbReference>
<sequence length="142" mass="16202">MNYWLVKSEPDAFSWQEQITNDVEPWTGIRNHQAKKNLQSMKNGDLAFFYHSNVGKEIVGVVRIVKEAYPDPTAPDQKWFCVDVKTVCSVPNPVTLKQIKATPGLEEISLIKQSRLSVMPIAPEHWKILCQLGHVSEEDLKK</sequence>
<evidence type="ECO:0000259" key="1">
    <source>
        <dbReference type="Pfam" id="PF01878"/>
    </source>
</evidence>
<comment type="caution">
    <text evidence="2">The sequence shown here is derived from an EMBL/GenBank/DDBJ whole genome shotgun (WGS) entry which is preliminary data.</text>
</comment>
<dbReference type="InterPro" id="IPR015947">
    <property type="entry name" value="PUA-like_sf"/>
</dbReference>
<dbReference type="Pfam" id="PF01878">
    <property type="entry name" value="EVE"/>
    <property type="match status" value="1"/>
</dbReference>
<dbReference type="SUPFAM" id="SSF88697">
    <property type="entry name" value="PUA domain-like"/>
    <property type="match status" value="1"/>
</dbReference>
<protein>
    <submittedName>
        <fullName evidence="2">Ubiquinol-cytochrome C reductase</fullName>
    </submittedName>
</protein>
<dbReference type="InterPro" id="IPR047197">
    <property type="entry name" value="THYN1-like_EVE"/>
</dbReference>
<keyword evidence="3" id="KW-1185">Reference proteome</keyword>
<reference evidence="3" key="1">
    <citation type="submission" date="2014-06" db="EMBL/GenBank/DDBJ databases">
        <authorList>
            <person name="Winans N.J."/>
            <person name="Newell P.D."/>
            <person name="Douglas A.E."/>
        </authorList>
    </citation>
    <scope>NUCLEOTIDE SEQUENCE [LARGE SCALE GENOMIC DNA]</scope>
    <source>
        <strain evidence="3">DmL_052</strain>
    </source>
</reference>
<dbReference type="CDD" id="cd21133">
    <property type="entry name" value="EVE"/>
    <property type="match status" value="1"/>
</dbReference>
<dbReference type="AlphaFoldDB" id="A0A251ZWL4"/>
<proteinExistence type="predicted"/>
<accession>A0A251ZWL4</accession>
<name>A0A251ZWL4_9PROT</name>
<evidence type="ECO:0000313" key="2">
    <source>
        <dbReference type="EMBL" id="OUI79056.1"/>
    </source>
</evidence>
<dbReference type="Proteomes" id="UP000194946">
    <property type="component" value="Unassembled WGS sequence"/>
</dbReference>
<gene>
    <name evidence="2" type="ORF">HK18_03870</name>
</gene>
<dbReference type="PANTHER" id="PTHR14087:SF7">
    <property type="entry name" value="THYMOCYTE NUCLEAR PROTEIN 1"/>
    <property type="match status" value="1"/>
</dbReference>
<feature type="domain" description="EVE" evidence="1">
    <location>
        <begin position="2"/>
        <end position="132"/>
    </location>
</feature>
<dbReference type="InterPro" id="IPR052181">
    <property type="entry name" value="5hmC_binding"/>
</dbReference>
<evidence type="ECO:0000313" key="3">
    <source>
        <dbReference type="Proteomes" id="UP000194946"/>
    </source>
</evidence>
<dbReference type="PANTHER" id="PTHR14087">
    <property type="entry name" value="THYMOCYTE NUCLEAR PROTEIN 1"/>
    <property type="match status" value="1"/>
</dbReference>
<dbReference type="InterPro" id="IPR002740">
    <property type="entry name" value="EVE_domain"/>
</dbReference>
<organism evidence="2 3">
    <name type="scientific">Commensalibacter intestini</name>
    <dbReference type="NCBI Taxonomy" id="479936"/>
    <lineage>
        <taxon>Bacteria</taxon>
        <taxon>Pseudomonadati</taxon>
        <taxon>Pseudomonadota</taxon>
        <taxon>Alphaproteobacteria</taxon>
        <taxon>Acetobacterales</taxon>
        <taxon>Acetobacteraceae</taxon>
    </lineage>
</organism>